<evidence type="ECO:0000313" key="3">
    <source>
        <dbReference type="EMBL" id="RJR27240.1"/>
    </source>
</evidence>
<dbReference type="InterPro" id="IPR045851">
    <property type="entry name" value="AMP-bd_C_sf"/>
</dbReference>
<evidence type="ECO:0000259" key="1">
    <source>
        <dbReference type="Pfam" id="PF00501"/>
    </source>
</evidence>
<evidence type="ECO:0000259" key="2">
    <source>
        <dbReference type="Pfam" id="PF14535"/>
    </source>
</evidence>
<dbReference type="Gene3D" id="3.40.50.12780">
    <property type="entry name" value="N-terminal domain of ligase-like"/>
    <property type="match status" value="1"/>
</dbReference>
<dbReference type="EMBL" id="QZJF01000014">
    <property type="protein sequence ID" value="RJR27240.1"/>
    <property type="molecule type" value="Genomic_DNA"/>
</dbReference>
<dbReference type="InterPro" id="IPR028154">
    <property type="entry name" value="AMP-dep_Lig_C"/>
</dbReference>
<gene>
    <name evidence="3" type="ORF">C4561_02745</name>
</gene>
<organism evidence="3 4">
    <name type="scientific">candidate division WWE3 bacterium</name>
    <dbReference type="NCBI Taxonomy" id="2053526"/>
    <lineage>
        <taxon>Bacteria</taxon>
        <taxon>Katanobacteria</taxon>
    </lineage>
</organism>
<comment type="caution">
    <text evidence="3">The sequence shown here is derived from an EMBL/GenBank/DDBJ whole genome shotgun (WGS) entry which is preliminary data.</text>
</comment>
<dbReference type="Proteomes" id="UP000265540">
    <property type="component" value="Unassembled WGS sequence"/>
</dbReference>
<dbReference type="SUPFAM" id="SSF56801">
    <property type="entry name" value="Acetyl-CoA synthetase-like"/>
    <property type="match status" value="1"/>
</dbReference>
<dbReference type="AlphaFoldDB" id="A0A3A4ZKM1"/>
<protein>
    <submittedName>
        <fullName evidence="3">Phenylacetate--CoA ligase family protein</fullName>
    </submittedName>
</protein>
<dbReference type="PANTHER" id="PTHR43845:SF1">
    <property type="entry name" value="BLR5969 PROTEIN"/>
    <property type="match status" value="1"/>
</dbReference>
<reference evidence="3 4" key="1">
    <citation type="journal article" date="2017" name="ISME J.">
        <title>Energy and carbon metabolisms in a deep terrestrial subsurface fluid microbial community.</title>
        <authorList>
            <person name="Momper L."/>
            <person name="Jungbluth S.P."/>
            <person name="Lee M.D."/>
            <person name="Amend J.P."/>
        </authorList>
    </citation>
    <scope>NUCLEOTIDE SEQUENCE [LARGE SCALE GENOMIC DNA]</scope>
    <source>
        <strain evidence="3">SURF_46</strain>
    </source>
</reference>
<name>A0A3A4ZKM1_UNCKA</name>
<dbReference type="NCBIfam" id="NF045666">
    <property type="entry name" value="DVU1553_fam_AMP"/>
    <property type="match status" value="1"/>
</dbReference>
<dbReference type="InterPro" id="IPR042099">
    <property type="entry name" value="ANL_N_sf"/>
</dbReference>
<accession>A0A3A4ZKM1</accession>
<evidence type="ECO:0000313" key="4">
    <source>
        <dbReference type="Proteomes" id="UP000265540"/>
    </source>
</evidence>
<dbReference type="Gene3D" id="3.30.300.30">
    <property type="match status" value="1"/>
</dbReference>
<feature type="domain" description="AMP-dependent synthetase/ligase" evidence="1">
    <location>
        <begin position="109"/>
        <end position="306"/>
    </location>
</feature>
<dbReference type="Pfam" id="PF00501">
    <property type="entry name" value="AMP-binding"/>
    <property type="match status" value="1"/>
</dbReference>
<keyword evidence="3" id="KW-0436">Ligase</keyword>
<feature type="domain" description="AMP-dependent ligase C-terminal" evidence="2">
    <location>
        <begin position="359"/>
        <end position="450"/>
    </location>
</feature>
<dbReference type="GO" id="GO:0016874">
    <property type="term" value="F:ligase activity"/>
    <property type="evidence" value="ECO:0007669"/>
    <property type="project" value="UniProtKB-KW"/>
</dbReference>
<proteinExistence type="predicted"/>
<dbReference type="InterPro" id="IPR000873">
    <property type="entry name" value="AMP-dep_synth/lig_dom"/>
</dbReference>
<dbReference type="PANTHER" id="PTHR43845">
    <property type="entry name" value="BLR5969 PROTEIN"/>
    <property type="match status" value="1"/>
</dbReference>
<dbReference type="Pfam" id="PF14535">
    <property type="entry name" value="AMP-binding_C_2"/>
    <property type="match status" value="1"/>
</dbReference>
<sequence>MYGVYLKDWIKQEIITLSSGKANQTLVARSNSLSRNDIEAYQLKRLRETLNFVSQNSSFYRKRFSQLGFRPEMVMHLSDIQVLPLTEPLDIAEEPYQFLCCSLSAVESVITLTTSGTTKKRKRIFYSMTDIEQIINFMSAGMRTVATSQDVVQIVLPGRRPFGQMDLLATAVEKIRASTVRAGTVISSTEQLKLIKENGTTILFGPPSRIYRITQELADRQDLKNTPVRLIFITSEYLAPSMARRIQDVWGCAICNHYGMTELGLGFAVECSEKDGFHCNEADFIVEVVDPVDGRPLPDGEEGFLVYTALRREAMPLIRYNSHDFGSISYAPCSCGATPVLKISKIRKRQEAIFYLSSGQLIYPALLDDVLYFFPEIIDYKVVLREKNGQEHLDLLLEVTDASLLRLDSLKQRVIWALAQELTVHINVDFCTQGQLQRRNRAKKTIFDERSIVQSFTLNRR</sequence>